<proteinExistence type="predicted"/>
<sequence length="199" mass="20811">MDRPASAPPQHSGNRTAVVPAARLQGWLHRFTASHGPVVEDFDDGGLILRAADGATALLRAPWPTDGRPGRGATELERMASLASQERGLGLLLVRRGGYALAAASGSTILGSKSGNRFVETKATAEHAARIFNEHRIEYIVPGGDRALVGQVLAHPALKAVSGRTRLAFLDVQEPKAAALAKAAADACSVRIIVTDPSA</sequence>
<dbReference type="InterPro" id="IPR040783">
    <property type="entry name" value="VLRF1"/>
</dbReference>
<dbReference type="EMBL" id="VNFK01000002">
    <property type="protein sequence ID" value="TVU66507.1"/>
    <property type="molecule type" value="Genomic_DNA"/>
</dbReference>
<dbReference type="Pfam" id="PF18859">
    <property type="entry name" value="acVLRF1"/>
    <property type="match status" value="1"/>
</dbReference>
<gene>
    <name evidence="2" type="ORF">FQP90_03805</name>
</gene>
<comment type="caution">
    <text evidence="2">The sequence shown here is derived from an EMBL/GenBank/DDBJ whole genome shotgun (WGS) entry which is preliminary data.</text>
</comment>
<feature type="domain" description="Actinobacteria/chloroflexi VLRF1 release factor" evidence="1">
    <location>
        <begin position="122"/>
        <end position="192"/>
    </location>
</feature>
<name>A0A558HBN5_PAENT</name>
<organism evidence="2 3">
    <name type="scientific">Paenarthrobacter nitroguajacolicus</name>
    <name type="common">Arthrobacter nitroguajacolicus</name>
    <dbReference type="NCBI Taxonomy" id="211146"/>
    <lineage>
        <taxon>Bacteria</taxon>
        <taxon>Bacillati</taxon>
        <taxon>Actinomycetota</taxon>
        <taxon>Actinomycetes</taxon>
        <taxon>Micrococcales</taxon>
        <taxon>Micrococcaceae</taxon>
        <taxon>Paenarthrobacter</taxon>
    </lineage>
</organism>
<dbReference type="OrthoDB" id="3728778at2"/>
<evidence type="ECO:0000313" key="3">
    <source>
        <dbReference type="Proteomes" id="UP000316500"/>
    </source>
</evidence>
<reference evidence="2 3" key="1">
    <citation type="submission" date="2019-07" db="EMBL/GenBank/DDBJ databases">
        <title>Diversity of Bacteria from Kongsfjorden, Arctic.</title>
        <authorList>
            <person name="Yu Y."/>
        </authorList>
    </citation>
    <scope>NUCLEOTIDE SEQUENCE [LARGE SCALE GENOMIC DNA]</scope>
    <source>
        <strain evidence="2 3">SM1928</strain>
    </source>
</reference>
<dbReference type="AlphaFoldDB" id="A0A558HBN5"/>
<evidence type="ECO:0000259" key="1">
    <source>
        <dbReference type="Pfam" id="PF18859"/>
    </source>
</evidence>
<evidence type="ECO:0000313" key="2">
    <source>
        <dbReference type="EMBL" id="TVU66507.1"/>
    </source>
</evidence>
<dbReference type="RefSeq" id="WP_144648393.1">
    <property type="nucleotide sequence ID" value="NZ_VNFK01000002.1"/>
</dbReference>
<protein>
    <recommendedName>
        <fullName evidence="1">Actinobacteria/chloroflexi VLRF1 release factor domain-containing protein</fullName>
    </recommendedName>
</protein>
<dbReference type="Proteomes" id="UP000316500">
    <property type="component" value="Unassembled WGS sequence"/>
</dbReference>
<accession>A0A558HBN5</accession>